<protein>
    <submittedName>
        <fullName evidence="1">Uncharacterized protein</fullName>
    </submittedName>
</protein>
<sequence>FIPLTSIESLKNCASIRDVPVSEVLLRRQNKNAQPRVFELIRNRAKFDQEAALFLEQRAYAMESRNENDVRNSSSS</sequence>
<proteinExistence type="predicted"/>
<dbReference type="EMBL" id="CAJOBD010007236">
    <property type="protein sequence ID" value="CAF4081615.1"/>
    <property type="molecule type" value="Genomic_DNA"/>
</dbReference>
<gene>
    <name evidence="1" type="ORF">JBS370_LOCUS30737</name>
</gene>
<organism evidence="1 2">
    <name type="scientific">Rotaria sordida</name>
    <dbReference type="NCBI Taxonomy" id="392033"/>
    <lineage>
        <taxon>Eukaryota</taxon>
        <taxon>Metazoa</taxon>
        <taxon>Spiralia</taxon>
        <taxon>Gnathifera</taxon>
        <taxon>Rotifera</taxon>
        <taxon>Eurotatoria</taxon>
        <taxon>Bdelloidea</taxon>
        <taxon>Philodinida</taxon>
        <taxon>Philodinidae</taxon>
        <taxon>Rotaria</taxon>
    </lineage>
</organism>
<comment type="caution">
    <text evidence="1">The sequence shown here is derived from an EMBL/GenBank/DDBJ whole genome shotgun (WGS) entry which is preliminary data.</text>
</comment>
<evidence type="ECO:0000313" key="2">
    <source>
        <dbReference type="Proteomes" id="UP000663836"/>
    </source>
</evidence>
<accession>A0A819TPI3</accession>
<name>A0A819TPI3_9BILA</name>
<reference evidence="1" key="1">
    <citation type="submission" date="2021-02" db="EMBL/GenBank/DDBJ databases">
        <authorList>
            <person name="Nowell W R."/>
        </authorList>
    </citation>
    <scope>NUCLEOTIDE SEQUENCE</scope>
</reference>
<evidence type="ECO:0000313" key="1">
    <source>
        <dbReference type="EMBL" id="CAF4081615.1"/>
    </source>
</evidence>
<dbReference type="AlphaFoldDB" id="A0A819TPI3"/>
<feature type="non-terminal residue" evidence="1">
    <location>
        <position position="1"/>
    </location>
</feature>
<dbReference type="Proteomes" id="UP000663836">
    <property type="component" value="Unassembled WGS sequence"/>
</dbReference>